<keyword evidence="3" id="KW-1133">Transmembrane helix</keyword>
<evidence type="ECO:0000256" key="4">
    <source>
        <dbReference type="ARBA" id="ARBA00023136"/>
    </source>
</evidence>
<evidence type="ECO:0000256" key="2">
    <source>
        <dbReference type="ARBA" id="ARBA00022692"/>
    </source>
</evidence>
<evidence type="ECO:0000256" key="5">
    <source>
        <dbReference type="ARBA" id="ARBA00035114"/>
    </source>
</evidence>
<feature type="compositionally biased region" description="Polar residues" evidence="6">
    <location>
        <begin position="1"/>
        <end position="10"/>
    </location>
</feature>
<feature type="region of interest" description="Disordered" evidence="6">
    <location>
        <begin position="1"/>
        <end position="22"/>
    </location>
</feature>
<gene>
    <name evidence="7" type="ORF">CSSPTR1EN2_LOCUS6006</name>
</gene>
<proteinExistence type="inferred from homology"/>
<dbReference type="Pfam" id="PF05633">
    <property type="entry name" value="ROH1-like"/>
    <property type="match status" value="1"/>
</dbReference>
<evidence type="ECO:0000256" key="1">
    <source>
        <dbReference type="ARBA" id="ARBA00004167"/>
    </source>
</evidence>
<evidence type="ECO:0000256" key="6">
    <source>
        <dbReference type="SAM" id="MobiDB-lite"/>
    </source>
</evidence>
<evidence type="ECO:0000256" key="3">
    <source>
        <dbReference type="ARBA" id="ARBA00022989"/>
    </source>
</evidence>
<reference evidence="7" key="1">
    <citation type="submission" date="2024-02" db="EMBL/GenBank/DDBJ databases">
        <authorList>
            <consortium name="ELIXIR-Norway"/>
            <consortium name="Elixir Norway"/>
        </authorList>
    </citation>
    <scope>NUCLEOTIDE SEQUENCE</scope>
</reference>
<dbReference type="Proteomes" id="UP001497512">
    <property type="component" value="Chromosome 13"/>
</dbReference>
<comment type="similarity">
    <text evidence="5">Belongs to the ROH1 family.</text>
</comment>
<organism evidence="7 8">
    <name type="scientific">Sphagnum troendelagicum</name>
    <dbReference type="NCBI Taxonomy" id="128251"/>
    <lineage>
        <taxon>Eukaryota</taxon>
        <taxon>Viridiplantae</taxon>
        <taxon>Streptophyta</taxon>
        <taxon>Embryophyta</taxon>
        <taxon>Bryophyta</taxon>
        <taxon>Sphagnophytina</taxon>
        <taxon>Sphagnopsida</taxon>
        <taxon>Sphagnales</taxon>
        <taxon>Sphagnaceae</taxon>
        <taxon>Sphagnum</taxon>
    </lineage>
</organism>
<dbReference type="InterPro" id="IPR008511">
    <property type="entry name" value="ROH1-like"/>
</dbReference>
<comment type="subcellular location">
    <subcellularLocation>
        <location evidence="1">Membrane</location>
        <topology evidence="1">Single-pass membrane protein</topology>
    </subcellularLocation>
</comment>
<evidence type="ECO:0000313" key="8">
    <source>
        <dbReference type="Proteomes" id="UP001497512"/>
    </source>
</evidence>
<evidence type="ECO:0000313" key="7">
    <source>
        <dbReference type="EMBL" id="CAK9201636.1"/>
    </source>
</evidence>
<dbReference type="PANTHER" id="PTHR31509">
    <property type="entry name" value="BPS1-LIKE PROTEIN"/>
    <property type="match status" value="1"/>
</dbReference>
<keyword evidence="4" id="KW-0472">Membrane</keyword>
<accession>A0ABP0TPE2</accession>
<protein>
    <submittedName>
        <fullName evidence="7">Uncharacterized protein</fullName>
    </submittedName>
</protein>
<keyword evidence="2" id="KW-0812">Transmembrane</keyword>
<name>A0ABP0TPE2_9BRYO</name>
<sequence>MAAGTTSWTEQGRPPLGPKGNRHSERCEAFYFSLANRLEDLERSLQSKWLSLEWVALAVEFLRSTYSDVNRLLEGLKDISADANESVDDWVEEYMVESMKLLDVCNVLKPAVSLFEQYQMCVQLVLQASNRCTGTGCGDSAANVTLRAALQSCEEELSRMVNSASLPSKRLKAHPEDKRFERLMTTTSLDMKSMLRRVATGEKLNDDRLGSISSAKASGSVRPVGLTEVMRATRETTDFVASVLLWALNSSSSHLLSTANHANLNIWGDNDLWSPSFRRLQQKLNEKIAEIGREQDEQHKNYIFSFQEPKLVETCASELKEEIARLVEVRSSCASEFEDQELPIRCIQDTVQQLRERLSELRGGVERVSIQLTSLFDELVRSRKKLMDAAQHPPGIHRAYTW</sequence>
<dbReference type="EMBL" id="OZ019905">
    <property type="protein sequence ID" value="CAK9201636.1"/>
    <property type="molecule type" value="Genomic_DNA"/>
</dbReference>
<keyword evidence="8" id="KW-1185">Reference proteome</keyword>